<feature type="domain" description="Lipoyl-binding" evidence="9">
    <location>
        <begin position="503"/>
        <end position="579"/>
    </location>
</feature>
<dbReference type="PROSITE" id="PS00866">
    <property type="entry name" value="CPSASE_1"/>
    <property type="match status" value="1"/>
</dbReference>
<keyword evidence="4 8" id="KW-0547">Nucleotide-binding</keyword>
<dbReference type="InterPro" id="IPR050856">
    <property type="entry name" value="Biotin_carboxylase_complex"/>
</dbReference>
<name>A0A5B1L9K2_9ACTN</name>
<dbReference type="FunFam" id="2.40.50.100:FF:000003">
    <property type="entry name" value="Acetyl-CoA carboxylase biotin carboxyl carrier protein"/>
    <property type="match status" value="1"/>
</dbReference>
<dbReference type="Pfam" id="PF02786">
    <property type="entry name" value="CPSase_L_D2"/>
    <property type="match status" value="1"/>
</dbReference>
<evidence type="ECO:0000256" key="3">
    <source>
        <dbReference type="ARBA" id="ARBA00022598"/>
    </source>
</evidence>
<dbReference type="AlphaFoldDB" id="A0A5B1L9K2"/>
<dbReference type="InterPro" id="IPR005482">
    <property type="entry name" value="Biotin_COase_C"/>
</dbReference>
<reference evidence="12 13" key="1">
    <citation type="submission" date="2019-09" db="EMBL/GenBank/DDBJ databases">
        <title>Nocardioides panacisoli sp. nov., isolated from the soil of a ginseng field.</title>
        <authorList>
            <person name="Cho C."/>
        </authorList>
    </citation>
    <scope>NUCLEOTIDE SEQUENCE [LARGE SCALE GENOMIC DNA]</scope>
    <source>
        <strain evidence="12 13">BN130099</strain>
    </source>
</reference>
<evidence type="ECO:0000313" key="12">
    <source>
        <dbReference type="EMBL" id="KAA1416964.1"/>
    </source>
</evidence>
<keyword evidence="3" id="KW-0436">Ligase</keyword>
<sequence length="583" mass="61607">MTAPPFSTVLVANRGEIAVRVIRTCRELGIATVAVHSDVDAGALHVRLADEVVSLGGTTAAESYLDVSKIVAAIEQTGAEAVHPGYGFLSENADFVTAVQQAGGVFVGPPAEAMELMGSKLSARAAATAAGVPTIPGSEHPVVDGDGVRAFAARHGYPLAVKASYGGGGRGMRVVHGDDEADAAVESARREATAYFGEPEVYVERYLERPRHVEVQVLADELGTVVAVGTRDCSVQRRHQKLLEEAPASTISAETADAMFQASIALAKAVDYRGAGTLEFLAQDDEFFFLEMNTRLQVEHPVTEAVADIGTAGRVDLVAEQLRIAAGLPISFEQADLSVSGHAIELRINAEDPRGGSFLPTPGPITALQPPSGVRFDTGYERGDVVSEHYDGLVGKLVVWGEDRPAAIANARRALRELGVGGIRTTAPAHGLILEHPHFVEDVHTTRWLETESTMARALDRLADVPVEAGLPPRRLATVNGRTYWMPDDGPPPQVVLQTAERGADLVSSDGIVRSPMQGTIVKLACAAGDRVEADQVVCVLEAMKMENPLRAGRTGVVTSLEVALGDSVAPAQVLLSIEEDDA</sequence>
<evidence type="ECO:0000256" key="7">
    <source>
        <dbReference type="ARBA" id="ARBA00048501"/>
    </source>
</evidence>
<evidence type="ECO:0000256" key="2">
    <source>
        <dbReference type="ARBA" id="ARBA00013263"/>
    </source>
</evidence>
<dbReference type="Pfam" id="PF00289">
    <property type="entry name" value="Biotin_carb_N"/>
    <property type="match status" value="1"/>
</dbReference>
<evidence type="ECO:0000256" key="1">
    <source>
        <dbReference type="ARBA" id="ARBA00001953"/>
    </source>
</evidence>
<dbReference type="PROSITE" id="PS50968">
    <property type="entry name" value="BIOTINYL_LIPOYL"/>
    <property type="match status" value="1"/>
</dbReference>
<keyword evidence="13" id="KW-1185">Reference proteome</keyword>
<dbReference type="InterPro" id="IPR005479">
    <property type="entry name" value="CPAse_ATP-bd"/>
</dbReference>
<dbReference type="PANTHER" id="PTHR18866">
    <property type="entry name" value="CARBOXYLASE:PYRUVATE/ACETYL-COA/PROPIONYL-COA CARBOXYLASE"/>
    <property type="match status" value="1"/>
</dbReference>
<dbReference type="GO" id="GO:0005524">
    <property type="term" value="F:ATP binding"/>
    <property type="evidence" value="ECO:0007669"/>
    <property type="project" value="UniProtKB-UniRule"/>
</dbReference>
<organism evidence="12 13">
    <name type="scientific">Nocardioides humilatus</name>
    <dbReference type="NCBI Taxonomy" id="2607660"/>
    <lineage>
        <taxon>Bacteria</taxon>
        <taxon>Bacillati</taxon>
        <taxon>Actinomycetota</taxon>
        <taxon>Actinomycetes</taxon>
        <taxon>Propionibacteriales</taxon>
        <taxon>Nocardioidaceae</taxon>
        <taxon>Nocardioides</taxon>
    </lineage>
</organism>
<dbReference type="InterPro" id="IPR000089">
    <property type="entry name" value="Biotin_lipoyl"/>
</dbReference>
<dbReference type="InterPro" id="IPR005481">
    <property type="entry name" value="BC-like_N"/>
</dbReference>
<dbReference type="InterPro" id="IPR011054">
    <property type="entry name" value="Rudment_hybrid_motif"/>
</dbReference>
<dbReference type="SUPFAM" id="SSF52440">
    <property type="entry name" value="PreATP-grasp domain"/>
    <property type="match status" value="1"/>
</dbReference>
<dbReference type="Gene3D" id="2.40.50.100">
    <property type="match status" value="1"/>
</dbReference>
<evidence type="ECO:0000256" key="4">
    <source>
        <dbReference type="ARBA" id="ARBA00022741"/>
    </source>
</evidence>
<dbReference type="Proteomes" id="UP000325003">
    <property type="component" value="Unassembled WGS sequence"/>
</dbReference>
<reference evidence="12 13" key="2">
    <citation type="submission" date="2019-09" db="EMBL/GenBank/DDBJ databases">
        <authorList>
            <person name="Jin C."/>
        </authorList>
    </citation>
    <scope>NUCLEOTIDE SEQUENCE [LARGE SCALE GENOMIC DNA]</scope>
    <source>
        <strain evidence="12 13">BN130099</strain>
    </source>
</reference>
<dbReference type="Pfam" id="PF00364">
    <property type="entry name" value="Biotin_lipoyl"/>
    <property type="match status" value="1"/>
</dbReference>
<dbReference type="SUPFAM" id="SSF56059">
    <property type="entry name" value="Glutathione synthetase ATP-binding domain-like"/>
    <property type="match status" value="1"/>
</dbReference>
<evidence type="ECO:0000256" key="6">
    <source>
        <dbReference type="ARBA" id="ARBA00023267"/>
    </source>
</evidence>
<dbReference type="FunFam" id="3.40.50.20:FF:000010">
    <property type="entry name" value="Propionyl-CoA carboxylase subunit alpha"/>
    <property type="match status" value="1"/>
</dbReference>
<dbReference type="SUPFAM" id="SSF51246">
    <property type="entry name" value="Rudiment single hybrid motif"/>
    <property type="match status" value="1"/>
</dbReference>
<gene>
    <name evidence="12" type="ORF">F0U44_17440</name>
</gene>
<evidence type="ECO:0000313" key="13">
    <source>
        <dbReference type="Proteomes" id="UP000325003"/>
    </source>
</evidence>
<dbReference type="InterPro" id="IPR011764">
    <property type="entry name" value="Biotin_carboxylation_dom"/>
</dbReference>
<dbReference type="InterPro" id="IPR011761">
    <property type="entry name" value="ATP-grasp"/>
</dbReference>
<evidence type="ECO:0000256" key="5">
    <source>
        <dbReference type="ARBA" id="ARBA00022840"/>
    </source>
</evidence>
<feature type="domain" description="ATP-grasp" evidence="10">
    <location>
        <begin position="124"/>
        <end position="326"/>
    </location>
</feature>
<dbReference type="FunFam" id="3.30.1490.20:FF:000003">
    <property type="entry name" value="acetyl-CoA carboxylase isoform X1"/>
    <property type="match status" value="1"/>
</dbReference>
<dbReference type="PROSITE" id="PS00188">
    <property type="entry name" value="BIOTIN"/>
    <property type="match status" value="1"/>
</dbReference>
<dbReference type="InterPro" id="IPR016185">
    <property type="entry name" value="PreATP-grasp_dom_sf"/>
</dbReference>
<dbReference type="CDD" id="cd06850">
    <property type="entry name" value="biotinyl_domain"/>
    <property type="match status" value="1"/>
</dbReference>
<feature type="domain" description="Biotin carboxylation" evidence="11">
    <location>
        <begin position="5"/>
        <end position="454"/>
    </location>
</feature>
<dbReference type="RefSeq" id="WP_149729634.1">
    <property type="nucleotide sequence ID" value="NZ_VUJV01000006.1"/>
</dbReference>
<evidence type="ECO:0000256" key="8">
    <source>
        <dbReference type="PROSITE-ProRule" id="PRU00409"/>
    </source>
</evidence>
<dbReference type="PANTHER" id="PTHR18866:SF33">
    <property type="entry name" value="METHYLCROTONOYL-COA CARBOXYLASE SUBUNIT ALPHA, MITOCHONDRIAL-RELATED"/>
    <property type="match status" value="1"/>
</dbReference>
<dbReference type="InterPro" id="IPR001882">
    <property type="entry name" value="Biotin_BS"/>
</dbReference>
<keyword evidence="6" id="KW-0092">Biotin</keyword>
<comment type="catalytic activity">
    <reaction evidence="7">
        <text>N(6)-biotinyl-L-lysyl-[protein] + hydrogencarbonate + ATP = N(6)-carboxybiotinyl-L-lysyl-[protein] + ADP + phosphate + H(+)</text>
        <dbReference type="Rhea" id="RHEA:13501"/>
        <dbReference type="Rhea" id="RHEA-COMP:10505"/>
        <dbReference type="Rhea" id="RHEA-COMP:10506"/>
        <dbReference type="ChEBI" id="CHEBI:15378"/>
        <dbReference type="ChEBI" id="CHEBI:17544"/>
        <dbReference type="ChEBI" id="CHEBI:30616"/>
        <dbReference type="ChEBI" id="CHEBI:43474"/>
        <dbReference type="ChEBI" id="CHEBI:83144"/>
        <dbReference type="ChEBI" id="CHEBI:83145"/>
        <dbReference type="ChEBI" id="CHEBI:456216"/>
        <dbReference type="EC" id="6.3.4.14"/>
    </reaction>
    <physiologicalReaction direction="left-to-right" evidence="7">
        <dbReference type="Rhea" id="RHEA:13502"/>
    </physiologicalReaction>
</comment>
<dbReference type="EC" id="6.3.4.14" evidence="2"/>
<dbReference type="PROSITE" id="PS00867">
    <property type="entry name" value="CPSASE_2"/>
    <property type="match status" value="1"/>
</dbReference>
<dbReference type="Gene3D" id="3.30.470.20">
    <property type="entry name" value="ATP-grasp fold, B domain"/>
    <property type="match status" value="1"/>
</dbReference>
<evidence type="ECO:0000259" key="10">
    <source>
        <dbReference type="PROSITE" id="PS50975"/>
    </source>
</evidence>
<evidence type="ECO:0000259" key="9">
    <source>
        <dbReference type="PROSITE" id="PS50968"/>
    </source>
</evidence>
<dbReference type="GO" id="GO:0004075">
    <property type="term" value="F:biotin carboxylase activity"/>
    <property type="evidence" value="ECO:0007669"/>
    <property type="project" value="UniProtKB-EC"/>
</dbReference>
<comment type="caution">
    <text evidence="12">The sequence shown here is derived from an EMBL/GenBank/DDBJ whole genome shotgun (WGS) entry which is preliminary data.</text>
</comment>
<dbReference type="SMART" id="SM00878">
    <property type="entry name" value="Biotin_carb_C"/>
    <property type="match status" value="1"/>
</dbReference>
<dbReference type="PROSITE" id="PS50975">
    <property type="entry name" value="ATP_GRASP"/>
    <property type="match status" value="1"/>
</dbReference>
<dbReference type="SUPFAM" id="SSF51230">
    <property type="entry name" value="Single hybrid motif"/>
    <property type="match status" value="1"/>
</dbReference>
<accession>A0A5B1L9K2</accession>
<comment type="cofactor">
    <cofactor evidence="1">
        <name>biotin</name>
        <dbReference type="ChEBI" id="CHEBI:57586"/>
    </cofactor>
</comment>
<dbReference type="GO" id="GO:0046872">
    <property type="term" value="F:metal ion binding"/>
    <property type="evidence" value="ECO:0007669"/>
    <property type="project" value="InterPro"/>
</dbReference>
<dbReference type="Pfam" id="PF02785">
    <property type="entry name" value="Biotin_carb_C"/>
    <property type="match status" value="1"/>
</dbReference>
<dbReference type="EMBL" id="VUJV01000006">
    <property type="protein sequence ID" value="KAA1416964.1"/>
    <property type="molecule type" value="Genomic_DNA"/>
</dbReference>
<protein>
    <recommendedName>
        <fullName evidence="2">biotin carboxylase</fullName>
        <ecNumber evidence="2">6.3.4.14</ecNumber>
    </recommendedName>
</protein>
<evidence type="ECO:0000259" key="11">
    <source>
        <dbReference type="PROSITE" id="PS50979"/>
    </source>
</evidence>
<keyword evidence="5 8" id="KW-0067">ATP-binding</keyword>
<proteinExistence type="predicted"/>
<dbReference type="PROSITE" id="PS50979">
    <property type="entry name" value="BC"/>
    <property type="match status" value="1"/>
</dbReference>
<dbReference type="InterPro" id="IPR011053">
    <property type="entry name" value="Single_hybrid_motif"/>
</dbReference>